<dbReference type="PANTHER" id="PTHR43309:SF3">
    <property type="entry name" value="5-OXOPROLINASE SUBUNIT C"/>
    <property type="match status" value="1"/>
</dbReference>
<dbReference type="Proteomes" id="UP000431901">
    <property type="component" value="Unassembled WGS sequence"/>
</dbReference>
<evidence type="ECO:0000256" key="4">
    <source>
        <dbReference type="SAM" id="MobiDB-lite"/>
    </source>
</evidence>
<dbReference type="AlphaFoldDB" id="A0A6I4WCL3"/>
<dbReference type="Gene3D" id="2.40.100.10">
    <property type="entry name" value="Cyclophilin-like"/>
    <property type="match status" value="1"/>
</dbReference>
<proteinExistence type="predicted"/>
<feature type="compositionally biased region" description="Basic and acidic residues" evidence="4">
    <location>
        <begin position="1"/>
        <end position="28"/>
    </location>
</feature>
<dbReference type="InterPro" id="IPR029000">
    <property type="entry name" value="Cyclophilin-like_dom_sf"/>
</dbReference>
<keyword evidence="7" id="KW-1185">Reference proteome</keyword>
<dbReference type="InterPro" id="IPR003778">
    <property type="entry name" value="CT_A_B"/>
</dbReference>
<sequence>MSEPEARAARWTEERREPATRATREARGTQRAVGERAAQCGLVVVRAGPLATVQDLGRAGLAHLGVPGSGAADVPALRLANRLAGNPEGAAGLELTFGGAALRPERGVWAVVTGAPAPVAVDGRQQGMNAPFRVPAGATLEVGAPVRGVRTYVAVRGGLTPDAVLGSRSADLLSGLGPRPLAAGDVVPLGPADGLDPIAVDLAPVPPLPETPELRVRPGPRDDWFDGDALATLTGGNYTVTDASNRVGVRLDGPVLARARDGELPSEGMVTGALQVPPDGLPILFLADHPTTGGYPVLAVVAAADVPLAAQLRPGQNVRFRALR</sequence>
<dbReference type="PANTHER" id="PTHR43309">
    <property type="entry name" value="5-OXOPROLINASE SUBUNIT C"/>
    <property type="match status" value="1"/>
</dbReference>
<protein>
    <submittedName>
        <fullName evidence="6">5-oxoprolinase/urea amidolyase family protein</fullName>
    </submittedName>
</protein>
<name>A0A6I4WCL3_9ACTN</name>
<feature type="domain" description="Carboxyltransferase" evidence="5">
    <location>
        <begin position="63"/>
        <end position="324"/>
    </location>
</feature>
<keyword evidence="2" id="KW-0378">Hydrolase</keyword>
<evidence type="ECO:0000256" key="1">
    <source>
        <dbReference type="ARBA" id="ARBA00022741"/>
    </source>
</evidence>
<evidence type="ECO:0000259" key="5">
    <source>
        <dbReference type="SMART" id="SM00797"/>
    </source>
</evidence>
<dbReference type="SUPFAM" id="SSF50891">
    <property type="entry name" value="Cyclophilin-like"/>
    <property type="match status" value="1"/>
</dbReference>
<dbReference type="Pfam" id="PF02626">
    <property type="entry name" value="CT_A_B"/>
    <property type="match status" value="1"/>
</dbReference>
<organism evidence="6 7">
    <name type="scientific">Actinomadura rayongensis</name>
    <dbReference type="NCBI Taxonomy" id="1429076"/>
    <lineage>
        <taxon>Bacteria</taxon>
        <taxon>Bacillati</taxon>
        <taxon>Actinomycetota</taxon>
        <taxon>Actinomycetes</taxon>
        <taxon>Streptosporangiales</taxon>
        <taxon>Thermomonosporaceae</taxon>
        <taxon>Actinomadura</taxon>
    </lineage>
</organism>
<dbReference type="EMBL" id="WUTW01000004">
    <property type="protein sequence ID" value="MXQ66580.1"/>
    <property type="molecule type" value="Genomic_DNA"/>
</dbReference>
<dbReference type="GO" id="GO:0016787">
    <property type="term" value="F:hydrolase activity"/>
    <property type="evidence" value="ECO:0007669"/>
    <property type="project" value="UniProtKB-KW"/>
</dbReference>
<dbReference type="GO" id="GO:0005524">
    <property type="term" value="F:ATP binding"/>
    <property type="evidence" value="ECO:0007669"/>
    <property type="project" value="UniProtKB-KW"/>
</dbReference>
<keyword evidence="1" id="KW-0547">Nucleotide-binding</keyword>
<reference evidence="6 7" key="1">
    <citation type="submission" date="2019-12" db="EMBL/GenBank/DDBJ databases">
        <title>Nocardia macrotermitis sp. nov. and Nocardia aurantia sp. nov., isolated from the gut of the fungus growing-termite Macrotermes natalensis.</title>
        <authorList>
            <person name="Christine B."/>
            <person name="Rene B."/>
        </authorList>
    </citation>
    <scope>NUCLEOTIDE SEQUENCE [LARGE SCALE GENOMIC DNA]</scope>
    <source>
        <strain evidence="6 7">DSM 102126</strain>
    </source>
</reference>
<evidence type="ECO:0000256" key="2">
    <source>
        <dbReference type="ARBA" id="ARBA00022801"/>
    </source>
</evidence>
<feature type="region of interest" description="Disordered" evidence="4">
    <location>
        <begin position="1"/>
        <end position="32"/>
    </location>
</feature>
<dbReference type="OrthoDB" id="9768696at2"/>
<evidence type="ECO:0000313" key="7">
    <source>
        <dbReference type="Proteomes" id="UP000431901"/>
    </source>
</evidence>
<comment type="caution">
    <text evidence="6">The sequence shown here is derived from an EMBL/GenBank/DDBJ whole genome shotgun (WGS) entry which is preliminary data.</text>
</comment>
<keyword evidence="3" id="KW-0067">ATP-binding</keyword>
<dbReference type="GO" id="GO:0016829">
    <property type="term" value="F:lyase activity"/>
    <property type="evidence" value="ECO:0007669"/>
    <property type="project" value="UniProtKB-KW"/>
</dbReference>
<dbReference type="SMART" id="SM00797">
    <property type="entry name" value="AHS2"/>
    <property type="match status" value="1"/>
</dbReference>
<evidence type="ECO:0000313" key="6">
    <source>
        <dbReference type="EMBL" id="MXQ66580.1"/>
    </source>
</evidence>
<dbReference type="NCBIfam" id="TIGR00724">
    <property type="entry name" value="urea_amlyse_rel"/>
    <property type="match status" value="1"/>
</dbReference>
<dbReference type="InterPro" id="IPR052708">
    <property type="entry name" value="PxpC"/>
</dbReference>
<gene>
    <name evidence="6" type="ORF">GQ466_21405</name>
</gene>
<evidence type="ECO:0000256" key="3">
    <source>
        <dbReference type="ARBA" id="ARBA00022840"/>
    </source>
</evidence>
<accession>A0A6I4WCL3</accession>
<keyword evidence="6" id="KW-0456">Lyase</keyword>